<dbReference type="OrthoDB" id="9801223at2"/>
<keyword evidence="3" id="KW-0285">Flavoprotein</keyword>
<dbReference type="InterPro" id="IPR001433">
    <property type="entry name" value="OxRdtase_FAD/NAD-bd"/>
</dbReference>
<dbReference type="SUPFAM" id="SSF63380">
    <property type="entry name" value="Riboflavin synthase domain-like"/>
    <property type="match status" value="1"/>
</dbReference>
<keyword evidence="6" id="KW-0479">Metal-binding</keyword>
<keyword evidence="12 14" id="KW-0472">Membrane</keyword>
<keyword evidence="4 14" id="KW-0812">Transmembrane</keyword>
<comment type="subcellular location">
    <subcellularLocation>
        <location evidence="2">Membrane</location>
        <topology evidence="2">Multi-pass membrane protein</topology>
    </subcellularLocation>
</comment>
<evidence type="ECO:0000256" key="8">
    <source>
        <dbReference type="ARBA" id="ARBA00022989"/>
    </source>
</evidence>
<sequence>MSGGQVYESGQLPPQEETRTWSNPPPAPVPRPALVDAGAALAGLGFGAVLAAVILGESRGSLAAPGGLFSATGRLAGFAGTYLILIMVVLIARLPWLESSVGQDRLVRWHRQLAPWSISLITAHVVLITLGYAQAARTGALHELWVLVTSYRDMLAAAVGFGLLIMAGVSSYRHVRRRLRYETWWVIHLYLYLGLAMAFAHQIFTGVSFIGHPLVRALWIIIWTATAGMVLVFRVAQPVWRSLRHQLRVVEVRQEAPGVVSVVCQGRHLDRLAVSGGQFFHWHFLTKGMWWQGHPYSLSALPRPPYIRVTIKGLGDQSRAAASLRPGTRVAVEGPYGTFTSHALVRDGVALFAAGVGITPVRALLEDLPAGVDVVVVVRASTPADLVHRDEVATLVRQRRGRLQEIVGSRHKVKLNARVVRSLVPDIAHRDVYICGPAGFSAEIAAAALQLGTDAEQIHTETFGF</sequence>
<dbReference type="Proteomes" id="UP000460272">
    <property type="component" value="Unassembled WGS sequence"/>
</dbReference>
<evidence type="ECO:0000313" key="17">
    <source>
        <dbReference type="Proteomes" id="UP000460272"/>
    </source>
</evidence>
<dbReference type="AlphaFoldDB" id="A0A6P2BXS5"/>
<reference evidence="16 17" key="1">
    <citation type="submission" date="2018-11" db="EMBL/GenBank/DDBJ databases">
        <title>Trebonia kvetii gen.nov., sp.nov., a novel acidophilic actinobacterium, and proposal of the new actinobacterial family Treboniaceae fam. nov.</title>
        <authorList>
            <person name="Rapoport D."/>
            <person name="Sagova-Mareckova M."/>
            <person name="Sedlacek I."/>
            <person name="Provaznik J."/>
            <person name="Kralova S."/>
            <person name="Pavlinic D."/>
            <person name="Benes V."/>
            <person name="Kopecky J."/>
        </authorList>
    </citation>
    <scope>NUCLEOTIDE SEQUENCE [LARGE SCALE GENOMIC DNA]</scope>
    <source>
        <strain evidence="16 17">15Tr583</strain>
    </source>
</reference>
<evidence type="ECO:0000256" key="14">
    <source>
        <dbReference type="SAM" id="Phobius"/>
    </source>
</evidence>
<feature type="region of interest" description="Disordered" evidence="13">
    <location>
        <begin position="1"/>
        <end position="28"/>
    </location>
</feature>
<feature type="transmembrane region" description="Helical" evidence="14">
    <location>
        <begin position="216"/>
        <end position="236"/>
    </location>
</feature>
<evidence type="ECO:0000256" key="9">
    <source>
        <dbReference type="ARBA" id="ARBA00023002"/>
    </source>
</evidence>
<evidence type="ECO:0000256" key="2">
    <source>
        <dbReference type="ARBA" id="ARBA00004141"/>
    </source>
</evidence>
<evidence type="ECO:0000259" key="15">
    <source>
        <dbReference type="PROSITE" id="PS51384"/>
    </source>
</evidence>
<dbReference type="SUPFAM" id="SSF52343">
    <property type="entry name" value="Ferredoxin reductase-like, C-terminal NADP-linked domain"/>
    <property type="match status" value="1"/>
</dbReference>
<evidence type="ECO:0000313" key="16">
    <source>
        <dbReference type="EMBL" id="TVZ01993.1"/>
    </source>
</evidence>
<gene>
    <name evidence="16" type="ORF">EAS64_31690</name>
</gene>
<comment type="cofactor">
    <cofactor evidence="1">
        <name>FAD</name>
        <dbReference type="ChEBI" id="CHEBI:57692"/>
    </cofactor>
</comment>
<dbReference type="InterPro" id="IPR017927">
    <property type="entry name" value="FAD-bd_FR_type"/>
</dbReference>
<keyword evidence="17" id="KW-1185">Reference proteome</keyword>
<dbReference type="PANTHER" id="PTHR47354:SF8">
    <property type="entry name" value="1,2-PHENYLACETYL-COA EPOXIDASE, SUBUNIT E"/>
    <property type="match status" value="1"/>
</dbReference>
<dbReference type="InterPro" id="IPR013112">
    <property type="entry name" value="FAD-bd_8"/>
</dbReference>
<accession>A0A6P2BXS5</accession>
<feature type="transmembrane region" description="Helical" evidence="14">
    <location>
        <begin position="184"/>
        <end position="204"/>
    </location>
</feature>
<feature type="transmembrane region" description="Helical" evidence="14">
    <location>
        <begin position="113"/>
        <end position="134"/>
    </location>
</feature>
<organism evidence="16 17">
    <name type="scientific">Trebonia kvetii</name>
    <dbReference type="NCBI Taxonomy" id="2480626"/>
    <lineage>
        <taxon>Bacteria</taxon>
        <taxon>Bacillati</taxon>
        <taxon>Actinomycetota</taxon>
        <taxon>Actinomycetes</taxon>
        <taxon>Streptosporangiales</taxon>
        <taxon>Treboniaceae</taxon>
        <taxon>Trebonia</taxon>
    </lineage>
</organism>
<dbReference type="InterPro" id="IPR017938">
    <property type="entry name" value="Riboflavin_synthase-like_b-brl"/>
</dbReference>
<evidence type="ECO:0000256" key="13">
    <source>
        <dbReference type="SAM" id="MobiDB-lite"/>
    </source>
</evidence>
<keyword evidence="9" id="KW-0560">Oxidoreductase</keyword>
<dbReference type="InterPro" id="IPR039261">
    <property type="entry name" value="FNR_nucleotide-bd"/>
</dbReference>
<dbReference type="PROSITE" id="PS51384">
    <property type="entry name" value="FAD_FR"/>
    <property type="match status" value="1"/>
</dbReference>
<evidence type="ECO:0000256" key="5">
    <source>
        <dbReference type="ARBA" id="ARBA00022714"/>
    </source>
</evidence>
<protein>
    <recommendedName>
        <fullName evidence="15">FAD-binding FR-type domain-containing protein</fullName>
    </recommendedName>
</protein>
<keyword evidence="5" id="KW-0001">2Fe-2S</keyword>
<feature type="transmembrane region" description="Helical" evidence="14">
    <location>
        <begin position="33"/>
        <end position="55"/>
    </location>
</feature>
<dbReference type="GO" id="GO:0051537">
    <property type="term" value="F:2 iron, 2 sulfur cluster binding"/>
    <property type="evidence" value="ECO:0007669"/>
    <property type="project" value="UniProtKB-KW"/>
</dbReference>
<evidence type="ECO:0000256" key="3">
    <source>
        <dbReference type="ARBA" id="ARBA00022630"/>
    </source>
</evidence>
<proteinExistence type="predicted"/>
<evidence type="ECO:0000256" key="4">
    <source>
        <dbReference type="ARBA" id="ARBA00022692"/>
    </source>
</evidence>
<name>A0A6P2BXS5_9ACTN</name>
<keyword evidence="8 14" id="KW-1133">Transmembrane helix</keyword>
<dbReference type="InterPro" id="IPR013130">
    <property type="entry name" value="Fe3_Rdtase_TM_dom"/>
</dbReference>
<dbReference type="PANTHER" id="PTHR47354">
    <property type="entry name" value="NADH OXIDOREDUCTASE HCR"/>
    <property type="match status" value="1"/>
</dbReference>
<feature type="domain" description="FAD-binding FR-type" evidence="15">
    <location>
        <begin position="242"/>
        <end position="342"/>
    </location>
</feature>
<feature type="transmembrane region" description="Helical" evidence="14">
    <location>
        <begin position="75"/>
        <end position="92"/>
    </location>
</feature>
<dbReference type="GO" id="GO:0046872">
    <property type="term" value="F:metal ion binding"/>
    <property type="evidence" value="ECO:0007669"/>
    <property type="project" value="UniProtKB-KW"/>
</dbReference>
<evidence type="ECO:0000256" key="11">
    <source>
        <dbReference type="ARBA" id="ARBA00023014"/>
    </source>
</evidence>
<keyword evidence="11" id="KW-0411">Iron-sulfur</keyword>
<dbReference type="EMBL" id="RPFW01000006">
    <property type="protein sequence ID" value="TVZ01993.1"/>
    <property type="molecule type" value="Genomic_DNA"/>
</dbReference>
<keyword evidence="7" id="KW-0274">FAD</keyword>
<dbReference type="Pfam" id="PF00175">
    <property type="entry name" value="NAD_binding_1"/>
    <property type="match status" value="1"/>
</dbReference>
<dbReference type="Pfam" id="PF08022">
    <property type="entry name" value="FAD_binding_8"/>
    <property type="match status" value="1"/>
</dbReference>
<evidence type="ECO:0000256" key="7">
    <source>
        <dbReference type="ARBA" id="ARBA00022827"/>
    </source>
</evidence>
<evidence type="ECO:0000256" key="6">
    <source>
        <dbReference type="ARBA" id="ARBA00022723"/>
    </source>
</evidence>
<comment type="caution">
    <text evidence="16">The sequence shown here is derived from an EMBL/GenBank/DDBJ whole genome shotgun (WGS) entry which is preliminary data.</text>
</comment>
<evidence type="ECO:0000256" key="10">
    <source>
        <dbReference type="ARBA" id="ARBA00023004"/>
    </source>
</evidence>
<evidence type="ECO:0000256" key="12">
    <source>
        <dbReference type="ARBA" id="ARBA00023136"/>
    </source>
</evidence>
<dbReference type="GO" id="GO:0016020">
    <property type="term" value="C:membrane"/>
    <property type="evidence" value="ECO:0007669"/>
    <property type="project" value="UniProtKB-SubCell"/>
</dbReference>
<dbReference type="Pfam" id="PF01794">
    <property type="entry name" value="Ferric_reduct"/>
    <property type="match status" value="1"/>
</dbReference>
<dbReference type="Gene3D" id="2.40.30.10">
    <property type="entry name" value="Translation factors"/>
    <property type="match status" value="1"/>
</dbReference>
<evidence type="ECO:0000256" key="1">
    <source>
        <dbReference type="ARBA" id="ARBA00001974"/>
    </source>
</evidence>
<keyword evidence="10" id="KW-0408">Iron</keyword>
<dbReference type="Gene3D" id="3.40.50.80">
    <property type="entry name" value="Nucleotide-binding domain of ferredoxin-NADP reductase (FNR) module"/>
    <property type="match status" value="1"/>
</dbReference>
<dbReference type="InterPro" id="IPR050415">
    <property type="entry name" value="MRET"/>
</dbReference>
<feature type="transmembrane region" description="Helical" evidence="14">
    <location>
        <begin position="154"/>
        <end position="172"/>
    </location>
</feature>
<dbReference type="GO" id="GO:0050660">
    <property type="term" value="F:flavin adenine dinucleotide binding"/>
    <property type="evidence" value="ECO:0007669"/>
    <property type="project" value="TreeGrafter"/>
</dbReference>
<dbReference type="GO" id="GO:0016491">
    <property type="term" value="F:oxidoreductase activity"/>
    <property type="evidence" value="ECO:0007669"/>
    <property type="project" value="UniProtKB-KW"/>
</dbReference>